<dbReference type="EMBL" id="CAUOFW020002538">
    <property type="protein sequence ID" value="CAK9154543.1"/>
    <property type="molecule type" value="Genomic_DNA"/>
</dbReference>
<name>A0ABC8SHI7_9AQUA</name>
<evidence type="ECO:0000313" key="3">
    <source>
        <dbReference type="Proteomes" id="UP001642360"/>
    </source>
</evidence>
<organism evidence="2 3">
    <name type="scientific">Ilex paraguariensis</name>
    <name type="common">yerba mate</name>
    <dbReference type="NCBI Taxonomy" id="185542"/>
    <lineage>
        <taxon>Eukaryota</taxon>
        <taxon>Viridiplantae</taxon>
        <taxon>Streptophyta</taxon>
        <taxon>Embryophyta</taxon>
        <taxon>Tracheophyta</taxon>
        <taxon>Spermatophyta</taxon>
        <taxon>Magnoliopsida</taxon>
        <taxon>eudicotyledons</taxon>
        <taxon>Gunneridae</taxon>
        <taxon>Pentapetalae</taxon>
        <taxon>asterids</taxon>
        <taxon>campanulids</taxon>
        <taxon>Aquifoliales</taxon>
        <taxon>Aquifoliaceae</taxon>
        <taxon>Ilex</taxon>
    </lineage>
</organism>
<keyword evidence="1" id="KW-0175">Coiled coil</keyword>
<evidence type="ECO:0000256" key="1">
    <source>
        <dbReference type="SAM" id="Coils"/>
    </source>
</evidence>
<reference evidence="2 3" key="1">
    <citation type="submission" date="2024-02" db="EMBL/GenBank/DDBJ databases">
        <authorList>
            <person name="Vignale AGUSTIN F."/>
            <person name="Sosa J E."/>
            <person name="Modenutti C."/>
        </authorList>
    </citation>
    <scope>NUCLEOTIDE SEQUENCE [LARGE SCALE GENOMIC DNA]</scope>
</reference>
<comment type="caution">
    <text evidence="2">The sequence shown here is derived from an EMBL/GenBank/DDBJ whole genome shotgun (WGS) entry which is preliminary data.</text>
</comment>
<feature type="coiled-coil region" evidence="1">
    <location>
        <begin position="195"/>
        <end position="222"/>
    </location>
</feature>
<dbReference type="AlphaFoldDB" id="A0ABC8SHI7"/>
<evidence type="ECO:0000313" key="2">
    <source>
        <dbReference type="EMBL" id="CAK9154543.1"/>
    </source>
</evidence>
<accession>A0ABC8SHI7</accession>
<dbReference type="Proteomes" id="UP001642360">
    <property type="component" value="Unassembled WGS sequence"/>
</dbReference>
<sequence length="227" mass="25991">KCNSRLPTFASCLPPYTFESLLSCISDFSEESLASSPTPLFKQRAQAMLDVTWYLVFRLPSIFTAPEAKEFRKLYHLSNALTIWIPSIDEPCNFLLRWEVCFFENTFEMGLRLPIHLAIDGHSLTLNELSRVCQLAVAKAAPFSSLIITPFQEGRVRCCHFLAEAPTWRLIVVIIRFISSEMGLTIVELEFLMGKASLEKQFFMVEKEQDELRAENARLTEEVSILK</sequence>
<keyword evidence="3" id="KW-1185">Reference proteome</keyword>
<gene>
    <name evidence="2" type="ORF">ILEXP_LOCUS22869</name>
</gene>
<feature type="non-terminal residue" evidence="2">
    <location>
        <position position="1"/>
    </location>
</feature>
<proteinExistence type="predicted"/>
<protein>
    <submittedName>
        <fullName evidence="2">Uncharacterized protein</fullName>
    </submittedName>
</protein>